<dbReference type="SMART" id="SM00636">
    <property type="entry name" value="Glyco_18"/>
    <property type="match status" value="1"/>
</dbReference>
<dbReference type="InterPro" id="IPR011583">
    <property type="entry name" value="Chitinase_II/V-like_cat"/>
</dbReference>
<dbReference type="GO" id="GO:0008061">
    <property type="term" value="F:chitin binding"/>
    <property type="evidence" value="ECO:0007669"/>
    <property type="project" value="InterPro"/>
</dbReference>
<reference evidence="4 5" key="1">
    <citation type="submission" date="2020-08" db="EMBL/GenBank/DDBJ databases">
        <title>Genomic Encyclopedia of Type Strains, Phase III (KMG-III): the genomes of soil and plant-associated and newly described type strains.</title>
        <authorList>
            <person name="Whitman W."/>
        </authorList>
    </citation>
    <scope>NUCLEOTIDE SEQUENCE [LARGE SCALE GENOMIC DNA]</scope>
    <source>
        <strain evidence="4 5">CECT 5831</strain>
    </source>
</reference>
<organism evidence="4 5">
    <name type="scientific">Paenibacillus rhizosphaerae</name>
    <dbReference type="NCBI Taxonomy" id="297318"/>
    <lineage>
        <taxon>Bacteria</taxon>
        <taxon>Bacillati</taxon>
        <taxon>Bacillota</taxon>
        <taxon>Bacilli</taxon>
        <taxon>Bacillales</taxon>
        <taxon>Paenibacillaceae</taxon>
        <taxon>Paenibacillus</taxon>
    </lineage>
</organism>
<evidence type="ECO:0000256" key="1">
    <source>
        <dbReference type="SAM" id="SignalP"/>
    </source>
</evidence>
<feature type="domain" description="SLH" evidence="2">
    <location>
        <begin position="29"/>
        <end position="89"/>
    </location>
</feature>
<dbReference type="Gene3D" id="3.20.20.80">
    <property type="entry name" value="Glycosidases"/>
    <property type="match status" value="1"/>
</dbReference>
<dbReference type="PANTHER" id="PTHR46066:SF2">
    <property type="entry name" value="CHITINASE DOMAIN-CONTAINING PROTEIN 1"/>
    <property type="match status" value="1"/>
</dbReference>
<proteinExistence type="predicted"/>
<dbReference type="SUPFAM" id="SSF51445">
    <property type="entry name" value="(Trans)glycosidases"/>
    <property type="match status" value="1"/>
</dbReference>
<dbReference type="InterPro" id="IPR001119">
    <property type="entry name" value="SLH_dom"/>
</dbReference>
<feature type="chain" id="PRO_5032502764" evidence="1">
    <location>
        <begin position="26"/>
        <end position="533"/>
    </location>
</feature>
<dbReference type="RefSeq" id="WP_246426408.1">
    <property type="nucleotide sequence ID" value="NZ_JACHXJ010000001.1"/>
</dbReference>
<evidence type="ECO:0000313" key="5">
    <source>
        <dbReference type="Proteomes" id="UP000517523"/>
    </source>
</evidence>
<protein>
    <submittedName>
        <fullName evidence="4">Spore germination protein YaaH</fullName>
    </submittedName>
</protein>
<feature type="domain" description="GH18" evidence="3">
    <location>
        <begin position="221"/>
        <end position="531"/>
    </location>
</feature>
<sequence>MIKPQKLVTLFAAFMLAVSTGPAYAAAGSSSLPFHDISGSFARDEIVDLVHEGVVEGTGGGAFEPRKTVTRAEFTAMTDRLLKLKEVDGDIPAFSDVPRTSWYYGWVQAGLNLGIVQGKSASTFEPKANITREEAAVLIVRALKEEPTAVSAGQLPYQDAASISAWARPYVKAAAALGLMEGAGGKFRPKANMTREETAAVLDRVLQISSWDQAIHSTPASSLQVGWQNGLTISQFIAKVKASNVNTIVPRWFFLEKGTGSLSNHVDASLLNWAKQNNKKVWALLGNHSDPELTDDILTDPAKKSSVIKQLTAYVKSYGLSGINVDFENVSPQDREALTAFVTELDQSLRAVGGVVSIDVSPDLGTDWTEAFDYKALGQAADYIILMGYDEHWGGDPIAGSVSSYPWVESALDKLLRSVPSSKTILALPFYTRDWTLKEGGATSEELTLAQQGVHTRSVAYNRSWDDNLGQYVFKYQKQGFTHKIWVEDSRSITKKYVMAADRGVAGYAFWYMGAETPDVWTAMSNASRYASY</sequence>
<name>A0A839TMT7_9BACL</name>
<gene>
    <name evidence="4" type="ORF">FHS19_000751</name>
</gene>
<comment type="caution">
    <text evidence="4">The sequence shown here is derived from an EMBL/GenBank/DDBJ whole genome shotgun (WGS) entry which is preliminary data.</text>
</comment>
<dbReference type="Gene3D" id="3.10.50.10">
    <property type="match status" value="1"/>
</dbReference>
<feature type="domain" description="SLH" evidence="2">
    <location>
        <begin position="154"/>
        <end position="216"/>
    </location>
</feature>
<dbReference type="EMBL" id="JACHXJ010000001">
    <property type="protein sequence ID" value="MBB3126097.1"/>
    <property type="molecule type" value="Genomic_DNA"/>
</dbReference>
<dbReference type="PROSITE" id="PS51910">
    <property type="entry name" value="GH18_2"/>
    <property type="match status" value="1"/>
</dbReference>
<evidence type="ECO:0000259" key="2">
    <source>
        <dbReference type="PROSITE" id="PS51272"/>
    </source>
</evidence>
<dbReference type="Pfam" id="PF00395">
    <property type="entry name" value="SLH"/>
    <property type="match status" value="3"/>
</dbReference>
<dbReference type="InterPro" id="IPR001223">
    <property type="entry name" value="Glyco_hydro18_cat"/>
</dbReference>
<dbReference type="Pfam" id="PF00704">
    <property type="entry name" value="Glyco_hydro_18"/>
    <property type="match status" value="1"/>
</dbReference>
<dbReference type="InterPro" id="IPR017853">
    <property type="entry name" value="GH"/>
</dbReference>
<keyword evidence="1" id="KW-0732">Signal</keyword>
<dbReference type="PANTHER" id="PTHR46066">
    <property type="entry name" value="CHITINASE DOMAIN-CONTAINING PROTEIN 1 FAMILY MEMBER"/>
    <property type="match status" value="1"/>
</dbReference>
<feature type="signal peptide" evidence="1">
    <location>
        <begin position="1"/>
        <end position="25"/>
    </location>
</feature>
<dbReference type="GO" id="GO:0005975">
    <property type="term" value="P:carbohydrate metabolic process"/>
    <property type="evidence" value="ECO:0007669"/>
    <property type="project" value="InterPro"/>
</dbReference>
<dbReference type="InterPro" id="IPR029070">
    <property type="entry name" value="Chitinase_insertion_sf"/>
</dbReference>
<accession>A0A839TMT7</accession>
<evidence type="ECO:0000313" key="4">
    <source>
        <dbReference type="EMBL" id="MBB3126097.1"/>
    </source>
</evidence>
<dbReference type="PROSITE" id="PS51272">
    <property type="entry name" value="SLH"/>
    <property type="match status" value="3"/>
</dbReference>
<dbReference type="Proteomes" id="UP000517523">
    <property type="component" value="Unassembled WGS sequence"/>
</dbReference>
<dbReference type="AlphaFoldDB" id="A0A839TMT7"/>
<evidence type="ECO:0000259" key="3">
    <source>
        <dbReference type="PROSITE" id="PS51910"/>
    </source>
</evidence>
<feature type="domain" description="SLH" evidence="2">
    <location>
        <begin position="90"/>
        <end position="153"/>
    </location>
</feature>